<keyword evidence="1" id="KW-1133">Transmembrane helix</keyword>
<keyword evidence="3" id="KW-1185">Reference proteome</keyword>
<sequence length="165" mass="17245">MTGRDRAAGFAATPLLPLGKAAAVGLLGVVVTGFVFYRVGAPVHWAVVLALPVGALALLVSCLPRATDVLWAPPPAQVAGATSTRASGLAGRFAEAAVDQARFARRVQPRLRRLAEARLRQRHGVPDLDDPRAPGLLGPELHRLLTDPGAPLPGPARLADLLENL</sequence>
<organism evidence="2 3">
    <name type="scientific">Saccharothrix lopnurensis</name>
    <dbReference type="NCBI Taxonomy" id="1670621"/>
    <lineage>
        <taxon>Bacteria</taxon>
        <taxon>Bacillati</taxon>
        <taxon>Actinomycetota</taxon>
        <taxon>Actinomycetes</taxon>
        <taxon>Pseudonocardiales</taxon>
        <taxon>Pseudonocardiaceae</taxon>
        <taxon>Saccharothrix</taxon>
    </lineage>
</organism>
<proteinExistence type="predicted"/>
<gene>
    <name evidence="2" type="ORF">ACFP3R_18230</name>
</gene>
<comment type="caution">
    <text evidence="2">The sequence shown here is derived from an EMBL/GenBank/DDBJ whole genome shotgun (WGS) entry which is preliminary data.</text>
</comment>
<accession>A0ABW1P7Y1</accession>
<feature type="transmembrane region" description="Helical" evidence="1">
    <location>
        <begin position="43"/>
        <end position="63"/>
    </location>
</feature>
<evidence type="ECO:0000256" key="1">
    <source>
        <dbReference type="SAM" id="Phobius"/>
    </source>
</evidence>
<reference evidence="3" key="1">
    <citation type="journal article" date="2019" name="Int. J. Syst. Evol. Microbiol.">
        <title>The Global Catalogue of Microorganisms (GCM) 10K type strain sequencing project: providing services to taxonomists for standard genome sequencing and annotation.</title>
        <authorList>
            <consortium name="The Broad Institute Genomics Platform"/>
            <consortium name="The Broad Institute Genome Sequencing Center for Infectious Disease"/>
            <person name="Wu L."/>
            <person name="Ma J."/>
        </authorList>
    </citation>
    <scope>NUCLEOTIDE SEQUENCE [LARGE SCALE GENOMIC DNA]</scope>
    <source>
        <strain evidence="3">CGMCC 4.7246</strain>
    </source>
</reference>
<keyword evidence="1" id="KW-0812">Transmembrane</keyword>
<dbReference type="EMBL" id="JBHSQO010000016">
    <property type="protein sequence ID" value="MFC6091218.1"/>
    <property type="molecule type" value="Genomic_DNA"/>
</dbReference>
<name>A0ABW1P7Y1_9PSEU</name>
<protein>
    <submittedName>
        <fullName evidence="2">Uncharacterized protein</fullName>
    </submittedName>
</protein>
<evidence type="ECO:0000313" key="3">
    <source>
        <dbReference type="Proteomes" id="UP001596220"/>
    </source>
</evidence>
<dbReference type="Proteomes" id="UP001596220">
    <property type="component" value="Unassembled WGS sequence"/>
</dbReference>
<dbReference type="RefSeq" id="WP_380637413.1">
    <property type="nucleotide sequence ID" value="NZ_JBHSQO010000016.1"/>
</dbReference>
<evidence type="ECO:0000313" key="2">
    <source>
        <dbReference type="EMBL" id="MFC6091218.1"/>
    </source>
</evidence>
<keyword evidence="1" id="KW-0472">Membrane</keyword>